<keyword evidence="20" id="KW-1185">Reference proteome</keyword>
<dbReference type="UniPathway" id="UPA00275">
    <property type="reaction ID" value="UER00401"/>
</dbReference>
<gene>
    <name evidence="19" type="ORF">Amac_043450</name>
</gene>
<dbReference type="GO" id="GO:0050661">
    <property type="term" value="F:NADP binding"/>
    <property type="evidence" value="ECO:0007669"/>
    <property type="project" value="InterPro"/>
</dbReference>
<evidence type="ECO:0000256" key="12">
    <source>
        <dbReference type="ARBA" id="ARBA00049861"/>
    </source>
</evidence>
<feature type="binding site" evidence="17">
    <location>
        <position position="88"/>
    </location>
    <ligand>
        <name>Zn(2+)</name>
        <dbReference type="ChEBI" id="CHEBI:29105"/>
        <note>catalytic</note>
    </ligand>
</feature>
<feature type="binding site" evidence="16">
    <location>
        <position position="171"/>
    </location>
    <ligand>
        <name>substrate</name>
    </ligand>
</feature>
<dbReference type="InterPro" id="IPR002734">
    <property type="entry name" value="RibDG_C"/>
</dbReference>
<dbReference type="InterPro" id="IPR004794">
    <property type="entry name" value="Eubact_RibD"/>
</dbReference>
<reference evidence="19 20" key="1">
    <citation type="submission" date="2019-10" db="EMBL/GenBank/DDBJ databases">
        <title>Whole genome shotgun sequence of Acrocarpospora macrocephala NBRC 16266.</title>
        <authorList>
            <person name="Ichikawa N."/>
            <person name="Kimura A."/>
            <person name="Kitahashi Y."/>
            <person name="Komaki H."/>
            <person name="Oguchi A."/>
        </authorList>
    </citation>
    <scope>NUCLEOTIDE SEQUENCE [LARGE SCALE GENOMIC DNA]</scope>
    <source>
        <strain evidence="19 20">NBRC 16266</strain>
    </source>
</reference>
<feature type="binding site" evidence="16">
    <location>
        <position position="210"/>
    </location>
    <ligand>
        <name>substrate</name>
    </ligand>
</feature>
<evidence type="ECO:0000256" key="9">
    <source>
        <dbReference type="ARBA" id="ARBA00022857"/>
    </source>
</evidence>
<dbReference type="EC" id="3.5.4.26" evidence="14"/>
<keyword evidence="6 14" id="KW-0686">Riboflavin biosynthesis</keyword>
<dbReference type="SUPFAM" id="SSF53927">
    <property type="entry name" value="Cytidine deaminase-like"/>
    <property type="match status" value="1"/>
</dbReference>
<dbReference type="NCBIfam" id="TIGR00326">
    <property type="entry name" value="eubact_ribD"/>
    <property type="match status" value="1"/>
</dbReference>
<keyword evidence="8 14" id="KW-0862">Zinc</keyword>
<sequence>MADQPDIAHMRRAVALASRGLGTTSPNPVVGCVILDADGEPAGEGFHEYAGGPHAEVNALRAAGERARGGTAYVTLEPCDHTGRTGPCSLALIEAGVARVVIAVGDPNPVASGGAERLRRQGIRVDTGVLTEAAEAGNAAWLTFVRRRRPYVTWKFAATLDGRSAAEDGTSKWITSAEARADVHRLRGEQDAILAGIGTVLADDPQLTVRPPRGRPPLRVVLDSEGRTPPGARVLDSAAPTLIAVAEGTEVAHADVVRLARTPDGIDLDGLLAELYRRQVVSLLVEGGPVVAGSFLRAGLVDQVVGYLAPALLGSGAAALGPAGVTTITDTHRLIFHEISPIGPDLRFIARPAPPKETDVHRNR</sequence>
<dbReference type="PIRSF" id="PIRSF006769">
    <property type="entry name" value="RibD"/>
    <property type="match status" value="1"/>
</dbReference>
<comment type="cofactor">
    <cofactor evidence="14 17">
        <name>Zn(2+)</name>
        <dbReference type="ChEBI" id="CHEBI:29105"/>
    </cofactor>
    <text evidence="14 17">Binds 1 zinc ion.</text>
</comment>
<evidence type="ECO:0000256" key="5">
    <source>
        <dbReference type="ARBA" id="ARBA00007417"/>
    </source>
</evidence>
<dbReference type="PROSITE" id="PS00903">
    <property type="entry name" value="CYT_DCMP_DEAMINASES_1"/>
    <property type="match status" value="1"/>
</dbReference>
<evidence type="ECO:0000256" key="16">
    <source>
        <dbReference type="PIRSR" id="PIRSR006769-2"/>
    </source>
</evidence>
<feature type="binding site" evidence="17">
    <location>
        <position position="54"/>
    </location>
    <ligand>
        <name>Zn(2+)</name>
        <dbReference type="ChEBI" id="CHEBI:29105"/>
        <note>catalytic</note>
    </ligand>
</feature>
<evidence type="ECO:0000256" key="6">
    <source>
        <dbReference type="ARBA" id="ARBA00022619"/>
    </source>
</evidence>
<evidence type="ECO:0000313" key="19">
    <source>
        <dbReference type="EMBL" id="GES10748.1"/>
    </source>
</evidence>
<comment type="similarity">
    <text evidence="5 14">In the C-terminal section; belongs to the HTP reductase family.</text>
</comment>
<dbReference type="GO" id="GO:0008270">
    <property type="term" value="F:zinc ion binding"/>
    <property type="evidence" value="ECO:0007669"/>
    <property type="project" value="InterPro"/>
</dbReference>
<dbReference type="Proteomes" id="UP000331127">
    <property type="component" value="Unassembled WGS sequence"/>
</dbReference>
<keyword evidence="14" id="KW-0378">Hydrolase</keyword>
<evidence type="ECO:0000256" key="13">
    <source>
        <dbReference type="ARBA" id="ARBA00049886"/>
    </source>
</evidence>
<evidence type="ECO:0000256" key="7">
    <source>
        <dbReference type="ARBA" id="ARBA00022723"/>
    </source>
</evidence>
<feature type="binding site" evidence="16">
    <location>
        <position position="157"/>
    </location>
    <ligand>
        <name>NADP(+)</name>
        <dbReference type="ChEBI" id="CHEBI:58349"/>
    </ligand>
</feature>
<keyword evidence="10 14" id="KW-0560">Oxidoreductase</keyword>
<keyword evidence="7 14" id="KW-0479">Metal-binding</keyword>
<dbReference type="PANTHER" id="PTHR38011:SF7">
    <property type="entry name" value="2,5-DIAMINO-6-RIBOSYLAMINO-4(3H)-PYRIMIDINONE 5'-PHOSPHATE REDUCTASE"/>
    <property type="match status" value="1"/>
</dbReference>
<dbReference type="EMBL" id="BLAE01000024">
    <property type="protein sequence ID" value="GES10748.1"/>
    <property type="molecule type" value="Genomic_DNA"/>
</dbReference>
<feature type="binding site" evidence="16">
    <location>
        <position position="173"/>
    </location>
    <ligand>
        <name>NADP(+)</name>
        <dbReference type="ChEBI" id="CHEBI:58349"/>
    </ligand>
</feature>
<keyword evidence="11" id="KW-0511">Multifunctional enzyme</keyword>
<dbReference type="EC" id="1.1.1.193" evidence="14"/>
<evidence type="ECO:0000256" key="8">
    <source>
        <dbReference type="ARBA" id="ARBA00022833"/>
    </source>
</evidence>
<dbReference type="InterPro" id="IPR016192">
    <property type="entry name" value="APOBEC/CMP_deaminase_Zn-bd"/>
</dbReference>
<dbReference type="InterPro" id="IPR050765">
    <property type="entry name" value="Riboflavin_Biosynth_HTPR"/>
</dbReference>
<comment type="pathway">
    <text evidence="3 14">Cofactor biosynthesis; riboflavin biosynthesis; 5-amino-6-(D-ribitylamino)uracil from GTP: step 3/4.</text>
</comment>
<evidence type="ECO:0000313" key="20">
    <source>
        <dbReference type="Proteomes" id="UP000331127"/>
    </source>
</evidence>
<evidence type="ECO:0000259" key="18">
    <source>
        <dbReference type="PROSITE" id="PS51747"/>
    </source>
</evidence>
<dbReference type="SUPFAM" id="SSF53597">
    <property type="entry name" value="Dihydrofolate reductase-like"/>
    <property type="match status" value="1"/>
</dbReference>
<feature type="binding site" evidence="17">
    <location>
        <position position="79"/>
    </location>
    <ligand>
        <name>Zn(2+)</name>
        <dbReference type="ChEBI" id="CHEBI:29105"/>
        <note>catalytic</note>
    </ligand>
</feature>
<evidence type="ECO:0000256" key="15">
    <source>
        <dbReference type="PIRSR" id="PIRSR006769-1"/>
    </source>
</evidence>
<dbReference type="NCBIfam" id="TIGR00227">
    <property type="entry name" value="ribD_Cterm"/>
    <property type="match status" value="1"/>
</dbReference>
<evidence type="ECO:0000256" key="2">
    <source>
        <dbReference type="ARBA" id="ARBA00004882"/>
    </source>
</evidence>
<dbReference type="Pfam" id="PF00383">
    <property type="entry name" value="dCMP_cyt_deam_1"/>
    <property type="match status" value="1"/>
</dbReference>
<comment type="caution">
    <text evidence="19">The sequence shown here is derived from an EMBL/GenBank/DDBJ whole genome shotgun (WGS) entry which is preliminary data.</text>
</comment>
<evidence type="ECO:0000256" key="14">
    <source>
        <dbReference type="PIRNR" id="PIRNR006769"/>
    </source>
</evidence>
<evidence type="ECO:0000256" key="3">
    <source>
        <dbReference type="ARBA" id="ARBA00004910"/>
    </source>
</evidence>
<feature type="binding site" evidence="16">
    <location>
        <position position="203"/>
    </location>
    <ligand>
        <name>substrate</name>
    </ligand>
</feature>
<feature type="binding site" evidence="16">
    <location>
        <begin position="288"/>
        <end position="294"/>
    </location>
    <ligand>
        <name>NADP(+)</name>
        <dbReference type="ChEBI" id="CHEBI:58349"/>
    </ligand>
</feature>
<evidence type="ECO:0000256" key="1">
    <source>
        <dbReference type="ARBA" id="ARBA00002151"/>
    </source>
</evidence>
<name>A0A5M3WX89_9ACTN</name>
<comment type="catalytic activity">
    <reaction evidence="13 14">
        <text>2,5-diamino-6-hydroxy-4-(5-phosphoribosylamino)-pyrimidine + H2O + H(+) = 5-amino-6-(5-phospho-D-ribosylamino)uracil + NH4(+)</text>
        <dbReference type="Rhea" id="RHEA:21868"/>
        <dbReference type="ChEBI" id="CHEBI:15377"/>
        <dbReference type="ChEBI" id="CHEBI:15378"/>
        <dbReference type="ChEBI" id="CHEBI:28938"/>
        <dbReference type="ChEBI" id="CHEBI:58453"/>
        <dbReference type="ChEBI" id="CHEBI:58614"/>
        <dbReference type="EC" id="3.5.4.26"/>
    </reaction>
</comment>
<evidence type="ECO:0000256" key="11">
    <source>
        <dbReference type="ARBA" id="ARBA00023268"/>
    </source>
</evidence>
<comment type="catalytic activity">
    <reaction evidence="12 14">
        <text>5-amino-6-(5-phospho-D-ribitylamino)uracil + NADP(+) = 5-amino-6-(5-phospho-D-ribosylamino)uracil + NADPH + H(+)</text>
        <dbReference type="Rhea" id="RHEA:17845"/>
        <dbReference type="ChEBI" id="CHEBI:15378"/>
        <dbReference type="ChEBI" id="CHEBI:57783"/>
        <dbReference type="ChEBI" id="CHEBI:58349"/>
        <dbReference type="ChEBI" id="CHEBI:58421"/>
        <dbReference type="ChEBI" id="CHEBI:58453"/>
        <dbReference type="EC" id="1.1.1.193"/>
    </reaction>
</comment>
<feature type="binding site" evidence="16">
    <location>
        <position position="187"/>
    </location>
    <ligand>
        <name>substrate</name>
    </ligand>
</feature>
<dbReference type="GO" id="GO:0008835">
    <property type="term" value="F:diaminohydroxyphosphoribosylaminopyrimidine deaminase activity"/>
    <property type="evidence" value="ECO:0007669"/>
    <property type="project" value="UniProtKB-EC"/>
</dbReference>
<dbReference type="RefSeq" id="WP_246268546.1">
    <property type="nucleotide sequence ID" value="NZ_BAAAHL010000014.1"/>
</dbReference>
<dbReference type="InterPro" id="IPR016193">
    <property type="entry name" value="Cytidine_deaminase-like"/>
</dbReference>
<feature type="binding site" evidence="16">
    <location>
        <position position="207"/>
    </location>
    <ligand>
        <name>substrate</name>
    </ligand>
</feature>
<feature type="active site" description="Proton donor" evidence="15">
    <location>
        <position position="56"/>
    </location>
</feature>
<dbReference type="PANTHER" id="PTHR38011">
    <property type="entry name" value="DIHYDROFOLATE REDUCTASE FAMILY PROTEIN (AFU_ORTHOLOGUE AFUA_8G06820)"/>
    <property type="match status" value="1"/>
</dbReference>
<proteinExistence type="inferred from homology"/>
<dbReference type="Gene3D" id="3.40.140.10">
    <property type="entry name" value="Cytidine Deaminase, domain 2"/>
    <property type="match status" value="1"/>
</dbReference>
<organism evidence="19 20">
    <name type="scientific">Acrocarpospora macrocephala</name>
    <dbReference type="NCBI Taxonomy" id="150177"/>
    <lineage>
        <taxon>Bacteria</taxon>
        <taxon>Bacillati</taxon>
        <taxon>Actinomycetota</taxon>
        <taxon>Actinomycetes</taxon>
        <taxon>Streptosporangiales</taxon>
        <taxon>Streptosporangiaceae</taxon>
        <taxon>Acrocarpospora</taxon>
    </lineage>
</organism>
<evidence type="ECO:0000256" key="4">
    <source>
        <dbReference type="ARBA" id="ARBA00005259"/>
    </source>
</evidence>
<dbReference type="Gene3D" id="3.40.430.10">
    <property type="entry name" value="Dihydrofolate Reductase, subunit A"/>
    <property type="match status" value="1"/>
</dbReference>
<comment type="function">
    <text evidence="1 14">Converts 2,5-diamino-6-(ribosylamino)-4(3h)-pyrimidinone 5'-phosphate into 5-amino-6-(ribosylamino)-2,4(1h,3h)-pyrimidinedione 5'-phosphate.</text>
</comment>
<feature type="binding site" evidence="16">
    <location>
        <position position="199"/>
    </location>
    <ligand>
        <name>NADP(+)</name>
        <dbReference type="ChEBI" id="CHEBI:58349"/>
    </ligand>
</feature>
<feature type="binding site" evidence="16">
    <location>
        <position position="224"/>
    </location>
    <ligand>
        <name>NADP(+)</name>
        <dbReference type="ChEBI" id="CHEBI:58349"/>
    </ligand>
</feature>
<dbReference type="CDD" id="cd01284">
    <property type="entry name" value="Riboflavin_deaminase-reductase"/>
    <property type="match status" value="1"/>
</dbReference>
<dbReference type="Pfam" id="PF01872">
    <property type="entry name" value="RibD_C"/>
    <property type="match status" value="1"/>
</dbReference>
<dbReference type="InterPro" id="IPR024072">
    <property type="entry name" value="DHFR-like_dom_sf"/>
</dbReference>
<dbReference type="GO" id="GO:0008703">
    <property type="term" value="F:5-amino-6-(5-phosphoribosylamino)uracil reductase activity"/>
    <property type="evidence" value="ECO:0007669"/>
    <property type="project" value="UniProtKB-EC"/>
</dbReference>
<dbReference type="InterPro" id="IPR011549">
    <property type="entry name" value="RibD_C"/>
</dbReference>
<keyword evidence="9 14" id="KW-0521">NADP</keyword>
<feature type="domain" description="CMP/dCMP-type deaminase" evidence="18">
    <location>
        <begin position="4"/>
        <end position="126"/>
    </location>
</feature>
<evidence type="ECO:0000256" key="17">
    <source>
        <dbReference type="PIRSR" id="PIRSR006769-3"/>
    </source>
</evidence>
<accession>A0A5M3WX89</accession>
<evidence type="ECO:0000256" key="10">
    <source>
        <dbReference type="ARBA" id="ARBA00023002"/>
    </source>
</evidence>
<feature type="binding site" evidence="16">
    <location>
        <position position="286"/>
    </location>
    <ligand>
        <name>substrate</name>
    </ligand>
</feature>
<comment type="pathway">
    <text evidence="2 14">Cofactor biosynthesis; riboflavin biosynthesis; 5-amino-6-(D-ribitylamino)uracil from GTP: step 2/4.</text>
</comment>
<comment type="similarity">
    <text evidence="4 14">In the N-terminal section; belongs to the cytidine and deoxycytidylate deaminase family.</text>
</comment>
<dbReference type="GO" id="GO:0009231">
    <property type="term" value="P:riboflavin biosynthetic process"/>
    <property type="evidence" value="ECO:0007669"/>
    <property type="project" value="UniProtKB-UniPathway"/>
</dbReference>
<protein>
    <recommendedName>
        <fullName evidence="14">Riboflavin biosynthesis protein RibD</fullName>
    </recommendedName>
    <domain>
        <recommendedName>
            <fullName evidence="14">Diaminohydroxyphosphoribosylaminopyrimidine deaminase</fullName>
            <shortName evidence="14">DRAP deaminase</shortName>
            <ecNumber evidence="14">3.5.4.26</ecNumber>
        </recommendedName>
        <alternativeName>
            <fullName evidence="14">Riboflavin-specific deaminase</fullName>
        </alternativeName>
    </domain>
    <domain>
        <recommendedName>
            <fullName evidence="14">5-amino-6-(5-phosphoribosylamino)uracil reductase</fullName>
            <ecNumber evidence="14">1.1.1.193</ecNumber>
        </recommendedName>
        <alternativeName>
            <fullName evidence="14">HTP reductase</fullName>
        </alternativeName>
    </domain>
</protein>
<dbReference type="AlphaFoldDB" id="A0A5M3WX89"/>
<dbReference type="InterPro" id="IPR002125">
    <property type="entry name" value="CMP_dCMP_dom"/>
</dbReference>
<dbReference type="PROSITE" id="PS51747">
    <property type="entry name" value="CYT_DCMP_DEAMINASES_2"/>
    <property type="match status" value="1"/>
</dbReference>